<evidence type="ECO:0000313" key="2">
    <source>
        <dbReference type="Proteomes" id="UP001432027"/>
    </source>
</evidence>
<dbReference type="EMBL" id="BTSX01000002">
    <property type="protein sequence ID" value="GMS82290.1"/>
    <property type="molecule type" value="Genomic_DNA"/>
</dbReference>
<name>A0AAV5SQD3_9BILA</name>
<organism evidence="1 2">
    <name type="scientific">Pristionchus entomophagus</name>
    <dbReference type="NCBI Taxonomy" id="358040"/>
    <lineage>
        <taxon>Eukaryota</taxon>
        <taxon>Metazoa</taxon>
        <taxon>Ecdysozoa</taxon>
        <taxon>Nematoda</taxon>
        <taxon>Chromadorea</taxon>
        <taxon>Rhabditida</taxon>
        <taxon>Rhabditina</taxon>
        <taxon>Diplogasteromorpha</taxon>
        <taxon>Diplogasteroidea</taxon>
        <taxon>Neodiplogasteridae</taxon>
        <taxon>Pristionchus</taxon>
    </lineage>
</organism>
<dbReference type="Proteomes" id="UP001432027">
    <property type="component" value="Unassembled WGS sequence"/>
</dbReference>
<comment type="caution">
    <text evidence="1">The sequence shown here is derived from an EMBL/GenBank/DDBJ whole genome shotgun (WGS) entry which is preliminary data.</text>
</comment>
<dbReference type="AlphaFoldDB" id="A0AAV5SQD3"/>
<gene>
    <name evidence="1" type="ORF">PENTCL1PPCAC_4465</name>
</gene>
<protein>
    <recommendedName>
        <fullName evidence="3">RNase H type-1 domain-containing protein</fullName>
    </recommendedName>
</protein>
<feature type="non-terminal residue" evidence="1">
    <location>
        <position position="1"/>
    </location>
</feature>
<evidence type="ECO:0008006" key="3">
    <source>
        <dbReference type="Google" id="ProtNLM"/>
    </source>
</evidence>
<feature type="non-terminal residue" evidence="1">
    <location>
        <position position="93"/>
    </location>
</feature>
<keyword evidence="2" id="KW-1185">Reference proteome</keyword>
<sequence>IKSVKIRAIRTNLNRLIFSTICSHNIQRHIMIESDSKACIQHCLIHFTRDQNGESLHLASTIDHCFSKSAKILSSERSANKAVDGDISDVLRE</sequence>
<accession>A0AAV5SQD3</accession>
<evidence type="ECO:0000313" key="1">
    <source>
        <dbReference type="EMBL" id="GMS82290.1"/>
    </source>
</evidence>
<proteinExistence type="predicted"/>
<reference evidence="1" key="1">
    <citation type="submission" date="2023-10" db="EMBL/GenBank/DDBJ databases">
        <title>Genome assembly of Pristionchus species.</title>
        <authorList>
            <person name="Yoshida K."/>
            <person name="Sommer R.J."/>
        </authorList>
    </citation>
    <scope>NUCLEOTIDE SEQUENCE</scope>
    <source>
        <strain evidence="1">RS0144</strain>
    </source>
</reference>